<feature type="domain" description="EGF-like" evidence="12">
    <location>
        <begin position="246"/>
        <end position="278"/>
    </location>
</feature>
<dbReference type="InterPro" id="IPR000152">
    <property type="entry name" value="EGF-type_Asp/Asn_hydroxyl_site"/>
</dbReference>
<evidence type="ECO:0000256" key="5">
    <source>
        <dbReference type="ARBA" id="ARBA00022734"/>
    </source>
</evidence>
<evidence type="ECO:0000256" key="7">
    <source>
        <dbReference type="ARBA" id="ARBA00022989"/>
    </source>
</evidence>
<sequence length="382" mass="41824">MCSVSSRNTNFISPSTEVSPTTWSNMETKATNTLLISALSLCVLGGTVLSQHRHCTRDRCFALFQEPRDFPSAQKSCEDSAGEFLKFNSTEIETLLDTLPDGLTGSYWLELQTAEGKGAHVQLCAYISLSTGRNFTVLQAPCTDKLSGFLCQYVPCSSLQAAGDTQVMLGGCEHGCNSTTKSCTCNCSNGFQVSPEDPTRCERHCLGDCLASCIPNTDDKNRETQHCSCPDGYILDMRNSTANCVDINECLNEKPCDHTCVNVFGSFRCFCDEGFRLEKGYMCVKDEVTVGPDTTPVYPKADALPGSMPSYVKAGSALGIIVFMSLAAALLFLALHHVVKCYGRFDLSPFKHSNMDIFYLQQVTTDTYKRLSFDENGSKNNS</sequence>
<name>A0A3Q3X493_MOLML</name>
<dbReference type="PROSITE" id="PS50026">
    <property type="entry name" value="EGF_3"/>
    <property type="match status" value="1"/>
</dbReference>
<feature type="transmembrane region" description="Helical" evidence="11">
    <location>
        <begin position="317"/>
        <end position="339"/>
    </location>
</feature>
<organism evidence="13 14">
    <name type="scientific">Mola mola</name>
    <name type="common">Ocean sunfish</name>
    <name type="synonym">Tetraodon mola</name>
    <dbReference type="NCBI Taxonomy" id="94237"/>
    <lineage>
        <taxon>Eukaryota</taxon>
        <taxon>Metazoa</taxon>
        <taxon>Chordata</taxon>
        <taxon>Craniata</taxon>
        <taxon>Vertebrata</taxon>
        <taxon>Euteleostomi</taxon>
        <taxon>Actinopterygii</taxon>
        <taxon>Neopterygii</taxon>
        <taxon>Teleostei</taxon>
        <taxon>Neoteleostei</taxon>
        <taxon>Acanthomorphata</taxon>
        <taxon>Eupercaria</taxon>
        <taxon>Tetraodontiformes</taxon>
        <taxon>Molidae</taxon>
        <taxon>Mola</taxon>
    </lineage>
</organism>
<dbReference type="Ensembl" id="ENSMMOT00000020408.1">
    <property type="protein sequence ID" value="ENSMMOP00000020074.1"/>
    <property type="gene ID" value="ENSMMOG00000015253.1"/>
</dbReference>
<reference evidence="13" key="2">
    <citation type="submission" date="2025-09" db="UniProtKB">
        <authorList>
            <consortium name="Ensembl"/>
        </authorList>
    </citation>
    <scope>IDENTIFICATION</scope>
</reference>
<protein>
    <recommendedName>
        <fullName evidence="12">EGF-like domain-containing protein</fullName>
    </recommendedName>
</protein>
<dbReference type="PROSITE" id="PS01187">
    <property type="entry name" value="EGF_CA"/>
    <property type="match status" value="1"/>
</dbReference>
<keyword evidence="7 11" id="KW-1133">Transmembrane helix</keyword>
<accession>A0A3Q3X493</accession>
<dbReference type="GO" id="GO:0016020">
    <property type="term" value="C:membrane"/>
    <property type="evidence" value="ECO:0007669"/>
    <property type="project" value="UniProtKB-SubCell"/>
</dbReference>
<keyword evidence="6" id="KW-0677">Repeat</keyword>
<dbReference type="InterPro" id="IPR009030">
    <property type="entry name" value="Growth_fac_rcpt_cys_sf"/>
</dbReference>
<evidence type="ECO:0000256" key="9">
    <source>
        <dbReference type="ARBA" id="ARBA00023157"/>
    </source>
</evidence>
<keyword evidence="4" id="KW-0732">Signal</keyword>
<dbReference type="InterPro" id="IPR016186">
    <property type="entry name" value="C-type_lectin-like/link_sf"/>
</dbReference>
<dbReference type="OMA" id="NCTERDC"/>
<evidence type="ECO:0000256" key="3">
    <source>
        <dbReference type="ARBA" id="ARBA00022692"/>
    </source>
</evidence>
<keyword evidence="8 11" id="KW-0472">Membrane</keyword>
<keyword evidence="9 10" id="KW-1015">Disulfide bond</keyword>
<evidence type="ECO:0000256" key="8">
    <source>
        <dbReference type="ARBA" id="ARBA00023136"/>
    </source>
</evidence>
<dbReference type="Pfam" id="PF07645">
    <property type="entry name" value="EGF_CA"/>
    <property type="match status" value="1"/>
</dbReference>
<keyword evidence="5" id="KW-0430">Lectin</keyword>
<keyword evidence="2 10" id="KW-0245">EGF-like domain</keyword>
<evidence type="ECO:0000256" key="6">
    <source>
        <dbReference type="ARBA" id="ARBA00022737"/>
    </source>
</evidence>
<evidence type="ECO:0000256" key="2">
    <source>
        <dbReference type="ARBA" id="ARBA00022536"/>
    </source>
</evidence>
<dbReference type="InterPro" id="IPR051505">
    <property type="entry name" value="C-type_lectin_domain"/>
</dbReference>
<evidence type="ECO:0000256" key="10">
    <source>
        <dbReference type="PROSITE-ProRule" id="PRU00076"/>
    </source>
</evidence>
<dbReference type="InterPro" id="IPR016187">
    <property type="entry name" value="CTDL_fold"/>
</dbReference>
<comment type="subcellular location">
    <subcellularLocation>
        <location evidence="1">Membrane</location>
        <topology evidence="1">Single-pass type I membrane protein</topology>
    </subcellularLocation>
</comment>
<keyword evidence="3 11" id="KW-0812">Transmembrane</keyword>
<dbReference type="PROSITE" id="PS00010">
    <property type="entry name" value="ASX_HYDROXYL"/>
    <property type="match status" value="1"/>
</dbReference>
<dbReference type="SMART" id="SM00181">
    <property type="entry name" value="EGF"/>
    <property type="match status" value="3"/>
</dbReference>
<evidence type="ECO:0000256" key="4">
    <source>
        <dbReference type="ARBA" id="ARBA00022729"/>
    </source>
</evidence>
<proteinExistence type="predicted"/>
<dbReference type="Gene3D" id="2.10.25.10">
    <property type="entry name" value="Laminin"/>
    <property type="match status" value="2"/>
</dbReference>
<evidence type="ECO:0000256" key="11">
    <source>
        <dbReference type="SAM" id="Phobius"/>
    </source>
</evidence>
<dbReference type="InterPro" id="IPR000742">
    <property type="entry name" value="EGF"/>
</dbReference>
<dbReference type="GO" id="GO:0005509">
    <property type="term" value="F:calcium ion binding"/>
    <property type="evidence" value="ECO:0007669"/>
    <property type="project" value="InterPro"/>
</dbReference>
<dbReference type="AlphaFoldDB" id="A0A3Q3X493"/>
<dbReference type="SUPFAM" id="SSF57184">
    <property type="entry name" value="Growth factor receptor domain"/>
    <property type="match status" value="1"/>
</dbReference>
<dbReference type="CDD" id="cd00054">
    <property type="entry name" value="EGF_CA"/>
    <property type="match status" value="1"/>
</dbReference>
<evidence type="ECO:0000313" key="14">
    <source>
        <dbReference type="Proteomes" id="UP000261620"/>
    </source>
</evidence>
<reference evidence="13" key="1">
    <citation type="submission" date="2025-08" db="UniProtKB">
        <authorList>
            <consortium name="Ensembl"/>
        </authorList>
    </citation>
    <scope>IDENTIFICATION</scope>
</reference>
<dbReference type="STRING" id="94237.ENSMMOP00000020074"/>
<dbReference type="InterPro" id="IPR049883">
    <property type="entry name" value="NOTCH1_EGF-like"/>
</dbReference>
<dbReference type="Gene3D" id="3.10.100.10">
    <property type="entry name" value="Mannose-Binding Protein A, subunit A"/>
    <property type="match status" value="1"/>
</dbReference>
<evidence type="ECO:0000256" key="1">
    <source>
        <dbReference type="ARBA" id="ARBA00004479"/>
    </source>
</evidence>
<dbReference type="GO" id="GO:0030246">
    <property type="term" value="F:carbohydrate binding"/>
    <property type="evidence" value="ECO:0007669"/>
    <property type="project" value="UniProtKB-KW"/>
</dbReference>
<dbReference type="PANTHER" id="PTHR14789">
    <property type="entry name" value="CHONDROLECTIN VARIANT CHODLFDELTAE"/>
    <property type="match status" value="1"/>
</dbReference>
<dbReference type="InterPro" id="IPR001881">
    <property type="entry name" value="EGF-like_Ca-bd_dom"/>
</dbReference>
<evidence type="ECO:0000313" key="13">
    <source>
        <dbReference type="Ensembl" id="ENSMMOP00000020074.1"/>
    </source>
</evidence>
<keyword evidence="14" id="KW-1185">Reference proteome</keyword>
<evidence type="ECO:0000259" key="12">
    <source>
        <dbReference type="PROSITE" id="PS50026"/>
    </source>
</evidence>
<comment type="caution">
    <text evidence="10">Lacks conserved residue(s) required for the propagation of feature annotation.</text>
</comment>
<dbReference type="Proteomes" id="UP000261620">
    <property type="component" value="Unplaced"/>
</dbReference>
<dbReference type="SUPFAM" id="SSF56436">
    <property type="entry name" value="C-type lectin-like"/>
    <property type="match status" value="1"/>
</dbReference>
<dbReference type="SMART" id="SM00179">
    <property type="entry name" value="EGF_CA"/>
    <property type="match status" value="1"/>
</dbReference>
<feature type="disulfide bond" evidence="10">
    <location>
        <begin position="250"/>
        <end position="260"/>
    </location>
</feature>
<dbReference type="InterPro" id="IPR018097">
    <property type="entry name" value="EGF_Ca-bd_CS"/>
</dbReference>